<feature type="compositionally biased region" description="Low complexity" evidence="1">
    <location>
        <begin position="157"/>
        <end position="169"/>
    </location>
</feature>
<feature type="region of interest" description="Disordered" evidence="1">
    <location>
        <begin position="66"/>
        <end position="228"/>
    </location>
</feature>
<dbReference type="GO" id="GO:0045892">
    <property type="term" value="P:negative regulation of DNA-templated transcription"/>
    <property type="evidence" value="ECO:0007669"/>
    <property type="project" value="InterPro"/>
</dbReference>
<dbReference type="GO" id="GO:0005654">
    <property type="term" value="C:nucleoplasm"/>
    <property type="evidence" value="ECO:0007669"/>
    <property type="project" value="TreeGrafter"/>
</dbReference>
<dbReference type="OrthoDB" id="8933311at2759"/>
<dbReference type="InterPro" id="IPR057603">
    <property type="entry name" value="Periphilin-1_C"/>
</dbReference>
<evidence type="ECO:0000259" key="2">
    <source>
        <dbReference type="Pfam" id="PF25234"/>
    </source>
</evidence>
<dbReference type="GeneID" id="102361954"/>
<dbReference type="KEGG" id="lcm:102361954"/>
<reference evidence="3" key="3">
    <citation type="submission" date="2025-09" db="UniProtKB">
        <authorList>
            <consortium name="Ensembl"/>
        </authorList>
    </citation>
    <scope>IDENTIFICATION</scope>
</reference>
<keyword evidence="4" id="KW-1185">Reference proteome</keyword>
<evidence type="ECO:0000313" key="3">
    <source>
        <dbReference type="Ensembl" id="ENSLACP00000009416.1"/>
    </source>
</evidence>
<dbReference type="RefSeq" id="XP_005993234.1">
    <property type="nucleotide sequence ID" value="XM_005993172.2"/>
</dbReference>
<dbReference type="EMBL" id="AFYH01045679">
    <property type="status" value="NOT_ANNOTATED_CDS"/>
    <property type="molecule type" value="Genomic_DNA"/>
</dbReference>
<dbReference type="EMBL" id="AFYH01045670">
    <property type="status" value="NOT_ANNOTATED_CDS"/>
    <property type="molecule type" value="Genomic_DNA"/>
</dbReference>
<feature type="compositionally biased region" description="Polar residues" evidence="1">
    <location>
        <begin position="194"/>
        <end position="222"/>
    </location>
</feature>
<dbReference type="Pfam" id="PF25234">
    <property type="entry name" value="Periphilin_C"/>
    <property type="match status" value="1"/>
</dbReference>
<dbReference type="Ensembl" id="ENSLACT00000009488.1">
    <property type="protein sequence ID" value="ENSLACP00000009416.1"/>
    <property type="gene ID" value="ENSLACG00000008306.1"/>
</dbReference>
<accession>H3AIE5</accession>
<dbReference type="Bgee" id="ENSLACG00000008306">
    <property type="expression patterns" value="Expressed in pelvic fin and 6 other cell types or tissues"/>
</dbReference>
<dbReference type="InterPro" id="IPR028851">
    <property type="entry name" value="Pphln1"/>
</dbReference>
<dbReference type="AlphaFoldDB" id="H3AIE5"/>
<dbReference type="GO" id="GO:0097355">
    <property type="term" value="P:protein localization to heterochromatin"/>
    <property type="evidence" value="ECO:0007669"/>
    <property type="project" value="TreeGrafter"/>
</dbReference>
<reference evidence="4" key="1">
    <citation type="submission" date="2011-08" db="EMBL/GenBank/DDBJ databases">
        <title>The draft genome of Latimeria chalumnae.</title>
        <authorList>
            <person name="Di Palma F."/>
            <person name="Alfoldi J."/>
            <person name="Johnson J."/>
            <person name="Berlin A."/>
            <person name="Gnerre S."/>
            <person name="Jaffe D."/>
            <person name="MacCallum I."/>
            <person name="Young S."/>
            <person name="Walker B.J."/>
            <person name="Lander E."/>
            <person name="Lindblad-Toh K."/>
        </authorList>
    </citation>
    <scope>NUCLEOTIDE SEQUENCE [LARGE SCALE GENOMIC DNA]</scope>
    <source>
        <strain evidence="4">Wild caught</strain>
    </source>
</reference>
<dbReference type="EMBL" id="AFYH01045671">
    <property type="status" value="NOT_ANNOTATED_CDS"/>
    <property type="molecule type" value="Genomic_DNA"/>
</dbReference>
<reference evidence="3" key="2">
    <citation type="submission" date="2025-08" db="UniProtKB">
        <authorList>
            <consortium name="Ensembl"/>
        </authorList>
    </citation>
    <scope>IDENTIFICATION</scope>
</reference>
<evidence type="ECO:0000256" key="1">
    <source>
        <dbReference type="SAM" id="MobiDB-lite"/>
    </source>
</evidence>
<proteinExistence type="predicted"/>
<dbReference type="eggNOG" id="ENOG502QW3I">
    <property type="taxonomic scope" value="Eukaryota"/>
</dbReference>
<dbReference type="PANTHER" id="PTHR15836">
    <property type="entry name" value="PERIPHILIN 1"/>
    <property type="match status" value="1"/>
</dbReference>
<dbReference type="GO" id="GO:0045814">
    <property type="term" value="P:negative regulation of gene expression, epigenetic"/>
    <property type="evidence" value="ECO:0007669"/>
    <property type="project" value="TreeGrafter"/>
</dbReference>
<feature type="compositionally biased region" description="Basic residues" evidence="1">
    <location>
        <begin position="123"/>
        <end position="141"/>
    </location>
</feature>
<dbReference type="CTD" id="51535"/>
<dbReference type="HOGENOM" id="CLU_051689_0_0_1"/>
<name>H3AIE5_LATCH</name>
<organism evidence="3 4">
    <name type="scientific">Latimeria chalumnae</name>
    <name type="common">Coelacanth</name>
    <dbReference type="NCBI Taxonomy" id="7897"/>
    <lineage>
        <taxon>Eukaryota</taxon>
        <taxon>Metazoa</taxon>
        <taxon>Chordata</taxon>
        <taxon>Craniata</taxon>
        <taxon>Vertebrata</taxon>
        <taxon>Euteleostomi</taxon>
        <taxon>Coelacanthiformes</taxon>
        <taxon>Coelacanthidae</taxon>
        <taxon>Latimeria</taxon>
    </lineage>
</organism>
<dbReference type="EMBL" id="AFYH01045674">
    <property type="status" value="NOT_ANNOTATED_CDS"/>
    <property type="molecule type" value="Genomic_DNA"/>
</dbReference>
<dbReference type="InParanoid" id="H3AIE5"/>
<dbReference type="STRING" id="7897.ENSLACP00000009416"/>
<gene>
    <name evidence="3" type="primary">PPHLN1</name>
</gene>
<dbReference type="EMBL" id="AFYH01045673">
    <property type="status" value="NOT_ANNOTATED_CDS"/>
    <property type="molecule type" value="Genomic_DNA"/>
</dbReference>
<sequence>MTYRRNNHNMWSEGTYEYDERNPRERFQPARMQSGGGYQRIVNIISRKTLLDRPSEVVYNRDYGHGENYRQFPDENRKFGFDRRSGPQHRWEDQSYRWPRDEHHESHGSRQSEYRESRETFRRKGFNLHPHARDRSPHKRGPLLYRGSPAGHRNSPHSRSGSSVSSRSFSPERSKPYSSNQSQPIKSKERSTIHPLNTSRDTSPSSSTGLPASRINTVSNLDKSSKPAESLIKEPVIDWGAENLEKTEECDLPEISQDYEDTPVQEKTPQLSSEELLRPIEESKADHRSAVIAAKTKEIEQVYKQDCETFGMVVKMLIDKDPSLEKPIQFALKENLNDIGDRCIEELKRFIAEYDTSEEHSEGI</sequence>
<dbReference type="EMBL" id="AFYH01045672">
    <property type="status" value="NOT_ANNOTATED_CDS"/>
    <property type="molecule type" value="Genomic_DNA"/>
</dbReference>
<feature type="domain" description="Periphilin-1 C-terminal" evidence="2">
    <location>
        <begin position="278"/>
        <end position="356"/>
    </location>
</feature>
<feature type="compositionally biased region" description="Basic and acidic residues" evidence="1">
    <location>
        <begin position="66"/>
        <end position="122"/>
    </location>
</feature>
<dbReference type="FunCoup" id="H3AIE5">
    <property type="interactions" value="3937"/>
</dbReference>
<dbReference type="Proteomes" id="UP000008672">
    <property type="component" value="Unassembled WGS sequence"/>
</dbReference>
<dbReference type="PANTHER" id="PTHR15836:SF4">
    <property type="entry name" value="PERIPHILIN-1"/>
    <property type="match status" value="1"/>
</dbReference>
<dbReference type="EMBL" id="AFYH01045675">
    <property type="status" value="NOT_ANNOTATED_CDS"/>
    <property type="molecule type" value="Genomic_DNA"/>
</dbReference>
<dbReference type="EMBL" id="AFYH01045678">
    <property type="status" value="NOT_ANNOTATED_CDS"/>
    <property type="molecule type" value="Genomic_DNA"/>
</dbReference>
<dbReference type="EMBL" id="AFYH01045676">
    <property type="status" value="NOT_ANNOTATED_CDS"/>
    <property type="molecule type" value="Genomic_DNA"/>
</dbReference>
<dbReference type="CDD" id="cd22896">
    <property type="entry name" value="periphilin-like"/>
    <property type="match status" value="1"/>
</dbReference>
<dbReference type="EMBL" id="AFYH01045677">
    <property type="status" value="NOT_ANNOTATED_CDS"/>
    <property type="molecule type" value="Genomic_DNA"/>
</dbReference>
<dbReference type="GeneTree" id="ENSGT00390000016228"/>
<dbReference type="OMA" id="HVEYRDY"/>
<evidence type="ECO:0000313" key="4">
    <source>
        <dbReference type="Proteomes" id="UP000008672"/>
    </source>
</evidence>
<protein>
    <submittedName>
        <fullName evidence="3">Periphilin 1</fullName>
    </submittedName>
</protein>